<dbReference type="EMBL" id="FBWG01000038">
    <property type="protein sequence ID" value="CUX54440.1"/>
    <property type="molecule type" value="Genomic_DNA"/>
</dbReference>
<evidence type="ECO:0000313" key="1">
    <source>
        <dbReference type="EMBL" id="CUX54440.1"/>
    </source>
</evidence>
<organism evidence="1 2">
    <name type="scientific">Agrobacterium deltaense Zutra 3/1</name>
    <dbReference type="NCBI Taxonomy" id="1183427"/>
    <lineage>
        <taxon>Bacteria</taxon>
        <taxon>Pseudomonadati</taxon>
        <taxon>Pseudomonadota</taxon>
        <taxon>Alphaproteobacteria</taxon>
        <taxon>Hyphomicrobiales</taxon>
        <taxon>Rhizobiaceae</taxon>
        <taxon>Rhizobium/Agrobacterium group</taxon>
        <taxon>Agrobacterium</taxon>
    </lineage>
</organism>
<dbReference type="Proteomes" id="UP000191987">
    <property type="component" value="Unassembled WGS sequence"/>
</dbReference>
<protein>
    <recommendedName>
        <fullName evidence="3">Thioredoxin domain-containing protein</fullName>
    </recommendedName>
</protein>
<dbReference type="RefSeq" id="WP_162936813.1">
    <property type="nucleotide sequence ID" value="NZ_LT009749.1"/>
</dbReference>
<reference evidence="1 2" key="1">
    <citation type="submission" date="2016-01" db="EMBL/GenBank/DDBJ databases">
        <authorList>
            <person name="Oliw E.H."/>
        </authorList>
    </citation>
    <scope>NUCLEOTIDE SEQUENCE [LARGE SCALE GENOMIC DNA]</scope>
    <source>
        <strain evidence="1 2">Zutra 3-1</strain>
    </source>
</reference>
<evidence type="ECO:0008006" key="3">
    <source>
        <dbReference type="Google" id="ProtNLM"/>
    </source>
</evidence>
<dbReference type="AlphaFoldDB" id="A0A1S7RMC5"/>
<sequence>MQATRLLPKDQAPPLRVGGPAAVPTKFDRLSFVVLWNLDCGGCLPIVQELAEIGAEHNVPCHGVAVMVRDTNACALAIEQGASKAILALEQPGSQSSALFRGLVTRTWLEASGQGGLPASFVIDSSNSIIWMGDPNDLKADLPSIFDGSWNVDAARKRWASRVAISDVRKLQLGRDVFDRLAFGDFNEALEIIEIMERELPSVSGETDFCIFKLTAWIGLDHDTATEFYEDCSARLIGNVQAQAGLASCIFARMPSNKKALSIAISRLTATEAILQNNTDGRLETDYLRITLSLTLADAHKRYGSNEAEDYFDRALVMSQTEKVPERVRLRIANEIERIRNINV</sequence>
<evidence type="ECO:0000313" key="2">
    <source>
        <dbReference type="Proteomes" id="UP000191987"/>
    </source>
</evidence>
<gene>
    <name evidence="1" type="ORF">AGR7C_Lc20129</name>
</gene>
<accession>A0A1S7RMC5</accession>
<name>A0A1S7RMC5_9HYPH</name>
<proteinExistence type="predicted"/>